<sequence length="224" mass="24968">MKEECKKVHPNITILKDKMKRTTHERMEFIQSHSTRESLLEFPALNQISIIFSEIEERYKVDLDKMLLHGLGRAAGKIIEQVSKKKQGTNILSEYEMALGEACEETHKGLKICAAALMLPHLFNENPDKLYVIDKVPRAPTPLLVVDGNPFGDCSITLTMDGVSIAHPDDITMGIAALLGTYFIFGVKYAQNIKKTLAFLQIASGITSQEKINPTVVRMANALL</sequence>
<organism evidence="1 2">
    <name type="scientific">Alosa alosa</name>
    <name type="common">allis shad</name>
    <dbReference type="NCBI Taxonomy" id="278164"/>
    <lineage>
        <taxon>Eukaryota</taxon>
        <taxon>Metazoa</taxon>
        <taxon>Chordata</taxon>
        <taxon>Craniata</taxon>
        <taxon>Vertebrata</taxon>
        <taxon>Euteleostomi</taxon>
        <taxon>Actinopterygii</taxon>
        <taxon>Neopterygii</taxon>
        <taxon>Teleostei</taxon>
        <taxon>Clupei</taxon>
        <taxon>Clupeiformes</taxon>
        <taxon>Clupeoidei</taxon>
        <taxon>Clupeidae</taxon>
        <taxon>Alosa</taxon>
    </lineage>
</organism>
<comment type="caution">
    <text evidence="1">The sequence shown here is derived from an EMBL/GenBank/DDBJ whole genome shotgun (WGS) entry which is preliminary data.</text>
</comment>
<gene>
    <name evidence="1" type="ORF">AALO_G00134810</name>
</gene>
<dbReference type="Proteomes" id="UP000823561">
    <property type="component" value="Chromosome 10"/>
</dbReference>
<accession>A0AAV6GKH9</accession>
<dbReference type="EMBL" id="JADWDJ010000010">
    <property type="protein sequence ID" value="KAG5274321.1"/>
    <property type="molecule type" value="Genomic_DNA"/>
</dbReference>
<dbReference type="AlphaFoldDB" id="A0AAV6GKH9"/>
<dbReference type="PANTHER" id="PTHR47302:SF1">
    <property type="entry name" value="STERILE ALPHA MOTIF DOMAIN-CONTAINING PROTEIN 3"/>
    <property type="match status" value="1"/>
</dbReference>
<dbReference type="PANTHER" id="PTHR47302">
    <property type="entry name" value="STERILE ALPHA MOTIF DOMAIN-CONTAINING PROTEIN 3"/>
    <property type="match status" value="1"/>
</dbReference>
<reference evidence="1" key="1">
    <citation type="submission" date="2020-10" db="EMBL/GenBank/DDBJ databases">
        <title>Chromosome-scale genome assembly of the Allis shad, Alosa alosa.</title>
        <authorList>
            <person name="Margot Z."/>
            <person name="Christophe K."/>
            <person name="Cabau C."/>
            <person name="Louis A."/>
            <person name="Berthelot C."/>
            <person name="Parey E."/>
            <person name="Roest Crollius H."/>
            <person name="Montfort J."/>
            <person name="Robinson-Rechavi M."/>
            <person name="Bucao C."/>
            <person name="Bouchez O."/>
            <person name="Gislard M."/>
            <person name="Lluch J."/>
            <person name="Milhes M."/>
            <person name="Lampietro C."/>
            <person name="Lopez Roques C."/>
            <person name="Donnadieu C."/>
            <person name="Braasch I."/>
            <person name="Desvignes T."/>
            <person name="Postlethwait J."/>
            <person name="Bobe J."/>
            <person name="Guiguen Y."/>
        </authorList>
    </citation>
    <scope>NUCLEOTIDE SEQUENCE</scope>
    <source>
        <strain evidence="1">M-15738</strain>
        <tissue evidence="1">Blood</tissue>
    </source>
</reference>
<evidence type="ECO:0000313" key="1">
    <source>
        <dbReference type="EMBL" id="KAG5274321.1"/>
    </source>
</evidence>
<evidence type="ECO:0000313" key="2">
    <source>
        <dbReference type="Proteomes" id="UP000823561"/>
    </source>
</evidence>
<protein>
    <submittedName>
        <fullName evidence="1">Uncharacterized protein</fullName>
    </submittedName>
</protein>
<keyword evidence="2" id="KW-1185">Reference proteome</keyword>
<name>A0AAV6GKH9_9TELE</name>
<dbReference type="InterPro" id="IPR042812">
    <property type="entry name" value="SAMD3"/>
</dbReference>
<proteinExistence type="predicted"/>